<gene>
    <name evidence="3" type="ORF">g.1573</name>
</gene>
<evidence type="ECO:0000313" key="3">
    <source>
        <dbReference type="EMBL" id="JAT30325.1"/>
    </source>
</evidence>
<feature type="chain" id="PRO_5008587802" evidence="2">
    <location>
        <begin position="21"/>
        <end position="264"/>
    </location>
</feature>
<reference evidence="3" key="1">
    <citation type="submission" date="2015-11" db="EMBL/GenBank/DDBJ databases">
        <title>De novo transcriptome assembly of four potential Pierce s Disease insect vectors from Arizona vineyards.</title>
        <authorList>
            <person name="Tassone E.E."/>
        </authorList>
    </citation>
    <scope>NUCLEOTIDE SEQUENCE</scope>
</reference>
<feature type="compositionally biased region" description="Pro residues" evidence="1">
    <location>
        <begin position="194"/>
        <end position="220"/>
    </location>
</feature>
<dbReference type="EMBL" id="GEBQ01009652">
    <property type="protein sequence ID" value="JAT30325.1"/>
    <property type="molecule type" value="Transcribed_RNA"/>
</dbReference>
<dbReference type="PRINTS" id="PR01217">
    <property type="entry name" value="PRICHEXTENSN"/>
</dbReference>
<name>A0A1B6M314_9HEMI</name>
<accession>A0A1B6M314</accession>
<sequence>MMMILLMGNLLLIGILVSVSQNLPEYSSGNQTIIPEKINETVDNIAKTLVNNITRYIYSGDSQNNILDLNLKNDKITISHPVQLNYTNKANKNHPKKSRKNDNYRNNSHIAVKDLLNSSYSLISIKGYGHPGHDDVNSYAELTKPSFDVNSVGSNISANFAEDEVKTRCLWKKRKIFRRKKRRGMIRLQRIRPQPHPSPPPPRWRPKPRPQPSPPPPYHHPQPRPPHRLPPPYYHPQQSPPPPYYHPQPPPPYYHPQPPPPYYH</sequence>
<feature type="non-terminal residue" evidence="3">
    <location>
        <position position="264"/>
    </location>
</feature>
<feature type="region of interest" description="Disordered" evidence="1">
    <location>
        <begin position="180"/>
        <end position="264"/>
    </location>
</feature>
<keyword evidence="2" id="KW-0732">Signal</keyword>
<protein>
    <submittedName>
        <fullName evidence="3">Uncharacterized protein</fullName>
    </submittedName>
</protein>
<evidence type="ECO:0000256" key="2">
    <source>
        <dbReference type="SAM" id="SignalP"/>
    </source>
</evidence>
<feature type="compositionally biased region" description="Pro residues" evidence="1">
    <location>
        <begin position="228"/>
        <end position="264"/>
    </location>
</feature>
<organism evidence="3">
    <name type="scientific">Graphocephala atropunctata</name>
    <dbReference type="NCBI Taxonomy" id="36148"/>
    <lineage>
        <taxon>Eukaryota</taxon>
        <taxon>Metazoa</taxon>
        <taxon>Ecdysozoa</taxon>
        <taxon>Arthropoda</taxon>
        <taxon>Hexapoda</taxon>
        <taxon>Insecta</taxon>
        <taxon>Pterygota</taxon>
        <taxon>Neoptera</taxon>
        <taxon>Paraneoptera</taxon>
        <taxon>Hemiptera</taxon>
        <taxon>Auchenorrhyncha</taxon>
        <taxon>Membracoidea</taxon>
        <taxon>Cicadellidae</taxon>
        <taxon>Cicadellinae</taxon>
        <taxon>Cicadellini</taxon>
        <taxon>Graphocephala</taxon>
    </lineage>
</organism>
<feature type="signal peptide" evidence="2">
    <location>
        <begin position="1"/>
        <end position="20"/>
    </location>
</feature>
<proteinExistence type="predicted"/>
<dbReference type="AlphaFoldDB" id="A0A1B6M314"/>
<evidence type="ECO:0000256" key="1">
    <source>
        <dbReference type="SAM" id="MobiDB-lite"/>
    </source>
</evidence>
<feature type="region of interest" description="Disordered" evidence="1">
    <location>
        <begin position="82"/>
        <end position="107"/>
    </location>
</feature>